<comment type="caution">
    <text evidence="2">The sequence shown here is derived from an EMBL/GenBank/DDBJ whole genome shotgun (WGS) entry which is preliminary data.</text>
</comment>
<evidence type="ECO:0000313" key="3">
    <source>
        <dbReference type="Proteomes" id="UP000572817"/>
    </source>
</evidence>
<feature type="chain" id="PRO_5034986518" evidence="1">
    <location>
        <begin position="19"/>
        <end position="75"/>
    </location>
</feature>
<dbReference type="Proteomes" id="UP000572817">
    <property type="component" value="Unassembled WGS sequence"/>
</dbReference>
<evidence type="ECO:0000256" key="1">
    <source>
        <dbReference type="SAM" id="SignalP"/>
    </source>
</evidence>
<dbReference type="AlphaFoldDB" id="A0A8H4IUP4"/>
<dbReference type="EMBL" id="WWBZ02000033">
    <property type="protein sequence ID" value="KAF4306679.1"/>
    <property type="molecule type" value="Genomic_DNA"/>
</dbReference>
<accession>A0A8H4IUP4</accession>
<dbReference type="OrthoDB" id="7211176at2759"/>
<keyword evidence="3" id="KW-1185">Reference proteome</keyword>
<reference evidence="2" key="1">
    <citation type="submission" date="2020-04" db="EMBL/GenBank/DDBJ databases">
        <title>Genome Assembly and Annotation of Botryosphaeria dothidea sdau 11-99, a Latent Pathogen of Apple Fruit Ring Rot in China.</title>
        <authorList>
            <person name="Yu C."/>
            <person name="Diao Y."/>
            <person name="Lu Q."/>
            <person name="Zhao J."/>
            <person name="Cui S."/>
            <person name="Peng C."/>
            <person name="He B."/>
            <person name="Liu H."/>
        </authorList>
    </citation>
    <scope>NUCLEOTIDE SEQUENCE [LARGE SCALE GENOMIC DNA]</scope>
    <source>
        <strain evidence="2">Sdau11-99</strain>
    </source>
</reference>
<sequence length="75" mass="7809">MKAFTFLAISLLAVLGVASPTADRSSELTLEPRQCLVNGLFCGSASECCSGNCITVLCQNAPEGPRCQPEGKSCI</sequence>
<keyword evidence="1" id="KW-0732">Signal</keyword>
<gene>
    <name evidence="2" type="ORF">GTA08_BOTSDO05910</name>
</gene>
<proteinExistence type="predicted"/>
<feature type="signal peptide" evidence="1">
    <location>
        <begin position="1"/>
        <end position="18"/>
    </location>
</feature>
<protein>
    <submittedName>
        <fullName evidence="2">Uncharacterized protein</fullName>
    </submittedName>
</protein>
<evidence type="ECO:0000313" key="2">
    <source>
        <dbReference type="EMBL" id="KAF4306679.1"/>
    </source>
</evidence>
<organism evidence="2 3">
    <name type="scientific">Botryosphaeria dothidea</name>
    <dbReference type="NCBI Taxonomy" id="55169"/>
    <lineage>
        <taxon>Eukaryota</taxon>
        <taxon>Fungi</taxon>
        <taxon>Dikarya</taxon>
        <taxon>Ascomycota</taxon>
        <taxon>Pezizomycotina</taxon>
        <taxon>Dothideomycetes</taxon>
        <taxon>Dothideomycetes incertae sedis</taxon>
        <taxon>Botryosphaeriales</taxon>
        <taxon>Botryosphaeriaceae</taxon>
        <taxon>Botryosphaeria</taxon>
    </lineage>
</organism>
<name>A0A8H4IUP4_9PEZI</name>